<keyword evidence="2" id="KW-1185">Reference proteome</keyword>
<reference evidence="1" key="1">
    <citation type="submission" date="2020-08" db="EMBL/GenBank/DDBJ databases">
        <title>Multicomponent nature underlies the extraordinary mechanical properties of spider dragline silk.</title>
        <authorList>
            <person name="Kono N."/>
            <person name="Nakamura H."/>
            <person name="Mori M."/>
            <person name="Yoshida Y."/>
            <person name="Ohtoshi R."/>
            <person name="Malay A.D."/>
            <person name="Moran D.A.P."/>
            <person name="Tomita M."/>
            <person name="Numata K."/>
            <person name="Arakawa K."/>
        </authorList>
    </citation>
    <scope>NUCLEOTIDE SEQUENCE</scope>
</reference>
<proteinExistence type="predicted"/>
<dbReference type="EMBL" id="BMAW01087367">
    <property type="protein sequence ID" value="GFS29418.1"/>
    <property type="molecule type" value="Genomic_DNA"/>
</dbReference>
<evidence type="ECO:0000313" key="2">
    <source>
        <dbReference type="Proteomes" id="UP000887013"/>
    </source>
</evidence>
<accession>A0A8X6M7I4</accession>
<dbReference type="Proteomes" id="UP000887013">
    <property type="component" value="Unassembled WGS sequence"/>
</dbReference>
<comment type="caution">
    <text evidence="1">The sequence shown here is derived from an EMBL/GenBank/DDBJ whole genome shotgun (WGS) entry which is preliminary data.</text>
</comment>
<name>A0A8X6M7I4_NEPPI</name>
<organism evidence="1 2">
    <name type="scientific">Nephila pilipes</name>
    <name type="common">Giant wood spider</name>
    <name type="synonym">Nephila maculata</name>
    <dbReference type="NCBI Taxonomy" id="299642"/>
    <lineage>
        <taxon>Eukaryota</taxon>
        <taxon>Metazoa</taxon>
        <taxon>Ecdysozoa</taxon>
        <taxon>Arthropoda</taxon>
        <taxon>Chelicerata</taxon>
        <taxon>Arachnida</taxon>
        <taxon>Araneae</taxon>
        <taxon>Araneomorphae</taxon>
        <taxon>Entelegynae</taxon>
        <taxon>Araneoidea</taxon>
        <taxon>Nephilidae</taxon>
        <taxon>Nephila</taxon>
    </lineage>
</organism>
<dbReference type="AlphaFoldDB" id="A0A8X6M7I4"/>
<evidence type="ECO:0000313" key="1">
    <source>
        <dbReference type="EMBL" id="GFS29418.1"/>
    </source>
</evidence>
<sequence length="106" mass="12372">MQFIPFQGKVLPLYFSTVPKEGARDPNDPLREKTRLRVPLREMRVGMKFRYGLSVKGTCCFLSTDLSDFMLFPRAIRRNSRGTFGPLSCRFYVEKLARPYSQRLCL</sequence>
<gene>
    <name evidence="1" type="ORF">NPIL_586661</name>
</gene>
<protein>
    <submittedName>
        <fullName evidence="1">Uncharacterized protein</fullName>
    </submittedName>
</protein>